<evidence type="ECO:0000259" key="1">
    <source>
        <dbReference type="PROSITE" id="PS51688"/>
    </source>
</evidence>
<dbReference type="InterPro" id="IPR030392">
    <property type="entry name" value="S74_ICA"/>
</dbReference>
<dbReference type="PROSITE" id="PS51688">
    <property type="entry name" value="ICA"/>
    <property type="match status" value="1"/>
</dbReference>
<name>A0A2Y9BMC1_9FIRM</name>
<evidence type="ECO:0000313" key="2">
    <source>
        <dbReference type="EMBL" id="PWJ27994.1"/>
    </source>
</evidence>
<sequence length="894" mass="97808">MINTSTEYKQAVAEKKRFIAKATCLLKNGTTLEFNQSNLMVGGVLTADGVTRSNNFDIGAAIINQLTLAIYNGNDEFSDYDFTDAVITVWVGMPLSDRIEWIKKGVFNASDPTTTPDVISLKAWDNMSKFDTAYDGGLSFPTTIQTIVQHCCTRCGILLVNGQFPNYGYRIEKDPFGENGITYRAIIAYCALLAGCYARCNVDGRLELKWYDTAAFNGIIDGGMFDKTTESSYQTGDNLDGGNFTDYNSGDTADGGAFTDALPYHHIYSFSSLSVSTEDVVITGIRVKASDGEDSSGQKVEGETYLCGAEGYILEVSGNPLIEPGKAKAVAEYLAGRVVGMRFRPFTASAIGDPSWEAGDAAMITDRKGNSYYTYLTNVTYSTGGYANISCDAEPAARHSADRYEEINKIVADIKKDSLQQLTEYGKLLEQMNGLAVNAMGYYETTVVGDDGSKIHYMHDKPLLSDSRTVYKQSIDGFFWSKDGGKTWTGGVDKDGNAVMNVIAAIGISSEWIDTRGFKAADDDGNVTFEIDAKTGKVRIEAESFSLSGKTIQDIADGAVDGLDESLTFEEVFNRLTNNGTMKGLYIKDGQLYFSFNYAKGGNLSLGGKDNGNGVLKILNSSGVEIGTWDNTGAHLYQGEIKGPLIKVGGSGNKYGALEVIGDDDILRMKASGNIFRFYDKSGAEVGAITCDNLISGGFEHSIIIGLSNLTSNILFSDDGVIETHAKKGVNMAQSKVQFNGDSTGGVFIHAVPQTTTSSWDAKFIESSGGLYSDYNFKLVRGVSSSERYKDVGKEMTAEDIEQLYNITPVWAKYKEGYLEESDERYGVEHPMFIAENIDKYAPLAADHDKDGRPENWNQRVMMPYMFQMLKEQKNELDNLKARLKEMEEKVHAN</sequence>
<comment type="caution">
    <text evidence="2">The sequence shown here is derived from an EMBL/GenBank/DDBJ whole genome shotgun (WGS) entry which is preliminary data.</text>
</comment>
<accession>A0A2Y9BMC1</accession>
<dbReference type="OrthoDB" id="3197453at2"/>
<feature type="domain" description="Peptidase S74" evidence="1">
    <location>
        <begin position="785"/>
        <end position="884"/>
    </location>
</feature>
<reference evidence="2 3" key="1">
    <citation type="submission" date="2018-05" db="EMBL/GenBank/DDBJ databases">
        <title>The Hungate 1000. A catalogue of reference genomes from the rumen microbiome.</title>
        <authorList>
            <person name="Kelly W."/>
        </authorList>
    </citation>
    <scope>NUCLEOTIDE SEQUENCE [LARGE SCALE GENOMIC DNA]</scope>
    <source>
        <strain evidence="2 3">NLAE-zl-C242</strain>
    </source>
</reference>
<dbReference type="Proteomes" id="UP000245845">
    <property type="component" value="Unassembled WGS sequence"/>
</dbReference>
<dbReference type="AlphaFoldDB" id="A0A2Y9BMC1"/>
<proteinExistence type="predicted"/>
<organism evidence="2 3">
    <name type="scientific">Faecalicatena orotica</name>
    <dbReference type="NCBI Taxonomy" id="1544"/>
    <lineage>
        <taxon>Bacteria</taxon>
        <taxon>Bacillati</taxon>
        <taxon>Bacillota</taxon>
        <taxon>Clostridia</taxon>
        <taxon>Lachnospirales</taxon>
        <taxon>Lachnospiraceae</taxon>
        <taxon>Faecalicatena</taxon>
    </lineage>
</organism>
<dbReference type="EMBL" id="QGDL01000010">
    <property type="protein sequence ID" value="PWJ27994.1"/>
    <property type="molecule type" value="Genomic_DNA"/>
</dbReference>
<gene>
    <name evidence="2" type="ORF">A8806_110169</name>
</gene>
<dbReference type="RefSeq" id="WP_109732346.1">
    <property type="nucleotide sequence ID" value="NZ_QGDL01000010.1"/>
</dbReference>
<protein>
    <recommendedName>
        <fullName evidence="1">Peptidase S74 domain-containing protein</fullName>
    </recommendedName>
</protein>
<evidence type="ECO:0000313" key="3">
    <source>
        <dbReference type="Proteomes" id="UP000245845"/>
    </source>
</evidence>
<keyword evidence="3" id="KW-1185">Reference proteome</keyword>